<keyword evidence="7" id="KW-0472">Membrane</keyword>
<name>A0A1Y1LW17_PHOPY</name>
<comment type="subcellular location">
    <subcellularLocation>
        <location evidence="1">Membrane</location>
        <topology evidence="1">Single-pass membrane protein</topology>
    </subcellularLocation>
</comment>
<keyword evidence="5" id="KW-0130">Cell adhesion</keyword>
<dbReference type="GO" id="GO:0008046">
    <property type="term" value="F:axon guidance receptor activity"/>
    <property type="evidence" value="ECO:0007669"/>
    <property type="project" value="TreeGrafter"/>
</dbReference>
<dbReference type="FunFam" id="2.60.40.10:FF:000017">
    <property type="entry name" value="Down syndrome cell adhesion molecule b"/>
    <property type="match status" value="1"/>
</dbReference>
<evidence type="ECO:0000256" key="6">
    <source>
        <dbReference type="ARBA" id="ARBA00022989"/>
    </source>
</evidence>
<feature type="domain" description="Ig-like" evidence="10">
    <location>
        <begin position="6"/>
        <end position="96"/>
    </location>
</feature>
<dbReference type="InterPro" id="IPR003599">
    <property type="entry name" value="Ig_sub"/>
</dbReference>
<dbReference type="EMBL" id="GEZM01046341">
    <property type="protein sequence ID" value="JAV77321.1"/>
    <property type="molecule type" value="Transcribed_RNA"/>
</dbReference>
<dbReference type="GO" id="GO:0007156">
    <property type="term" value="P:homophilic cell adhesion via plasma membrane adhesion molecules"/>
    <property type="evidence" value="ECO:0007669"/>
    <property type="project" value="TreeGrafter"/>
</dbReference>
<keyword evidence="2" id="KW-0812">Transmembrane</keyword>
<evidence type="ECO:0000256" key="5">
    <source>
        <dbReference type="ARBA" id="ARBA00022889"/>
    </source>
</evidence>
<evidence type="ECO:0000256" key="9">
    <source>
        <dbReference type="ARBA" id="ARBA00023319"/>
    </source>
</evidence>
<keyword evidence="6" id="KW-1133">Transmembrane helix</keyword>
<dbReference type="SMART" id="SM00409">
    <property type="entry name" value="IG"/>
    <property type="match status" value="1"/>
</dbReference>
<dbReference type="InterPro" id="IPR036179">
    <property type="entry name" value="Ig-like_dom_sf"/>
</dbReference>
<evidence type="ECO:0000256" key="2">
    <source>
        <dbReference type="ARBA" id="ARBA00022692"/>
    </source>
</evidence>
<dbReference type="InterPro" id="IPR013783">
    <property type="entry name" value="Ig-like_fold"/>
</dbReference>
<evidence type="ECO:0000256" key="1">
    <source>
        <dbReference type="ARBA" id="ARBA00004167"/>
    </source>
</evidence>
<evidence type="ECO:0000256" key="8">
    <source>
        <dbReference type="ARBA" id="ARBA00023157"/>
    </source>
</evidence>
<evidence type="ECO:0000256" key="7">
    <source>
        <dbReference type="ARBA" id="ARBA00023136"/>
    </source>
</evidence>
<protein>
    <recommendedName>
        <fullName evidence="10">Ig-like domain-containing protein</fullName>
    </recommendedName>
</protein>
<dbReference type="InterPro" id="IPR003598">
    <property type="entry name" value="Ig_sub2"/>
</dbReference>
<organism evidence="11">
    <name type="scientific">Photinus pyralis</name>
    <name type="common">Common eastern firefly</name>
    <name type="synonym">Lampyris pyralis</name>
    <dbReference type="NCBI Taxonomy" id="7054"/>
    <lineage>
        <taxon>Eukaryota</taxon>
        <taxon>Metazoa</taxon>
        <taxon>Ecdysozoa</taxon>
        <taxon>Arthropoda</taxon>
        <taxon>Hexapoda</taxon>
        <taxon>Insecta</taxon>
        <taxon>Pterygota</taxon>
        <taxon>Neoptera</taxon>
        <taxon>Endopterygota</taxon>
        <taxon>Coleoptera</taxon>
        <taxon>Polyphaga</taxon>
        <taxon>Elateriformia</taxon>
        <taxon>Elateroidea</taxon>
        <taxon>Lampyridae</taxon>
        <taxon>Lampyrinae</taxon>
        <taxon>Photinus</taxon>
    </lineage>
</organism>
<dbReference type="SUPFAM" id="SSF48726">
    <property type="entry name" value="Immunoglobulin"/>
    <property type="match status" value="1"/>
</dbReference>
<dbReference type="GO" id="GO:0043025">
    <property type="term" value="C:neuronal cell body"/>
    <property type="evidence" value="ECO:0007669"/>
    <property type="project" value="TreeGrafter"/>
</dbReference>
<keyword evidence="4" id="KW-0677">Repeat</keyword>
<reference evidence="11" key="1">
    <citation type="journal article" date="2016" name="Sci. Rep.">
        <title>Molecular characterization of firefly nuptial gifts: a multi-omics approach sheds light on postcopulatory sexual selection.</title>
        <authorList>
            <person name="Al-Wathiqui N."/>
            <person name="Fallon T.R."/>
            <person name="South A."/>
            <person name="Weng J.K."/>
            <person name="Lewis S.M."/>
        </authorList>
    </citation>
    <scope>NUCLEOTIDE SEQUENCE</scope>
</reference>
<evidence type="ECO:0000313" key="11">
    <source>
        <dbReference type="EMBL" id="JAV77321.1"/>
    </source>
</evidence>
<dbReference type="PANTHER" id="PTHR45080">
    <property type="entry name" value="CONTACTIN 5"/>
    <property type="match status" value="1"/>
</dbReference>
<dbReference type="InterPro" id="IPR007110">
    <property type="entry name" value="Ig-like_dom"/>
</dbReference>
<dbReference type="Pfam" id="PF07679">
    <property type="entry name" value="I-set"/>
    <property type="match status" value="1"/>
</dbReference>
<keyword evidence="9" id="KW-0393">Immunoglobulin domain</keyword>
<dbReference type="PROSITE" id="PS50835">
    <property type="entry name" value="IG_LIKE"/>
    <property type="match status" value="1"/>
</dbReference>
<dbReference type="GO" id="GO:0005886">
    <property type="term" value="C:plasma membrane"/>
    <property type="evidence" value="ECO:0007669"/>
    <property type="project" value="TreeGrafter"/>
</dbReference>
<keyword evidence="8" id="KW-1015">Disulfide bond</keyword>
<dbReference type="InterPro" id="IPR013098">
    <property type="entry name" value="Ig_I-set"/>
</dbReference>
<accession>A0A1Y1LW17</accession>
<dbReference type="PANTHER" id="PTHR45080:SF8">
    <property type="entry name" value="IG-LIKE DOMAIN-CONTAINING PROTEIN"/>
    <property type="match status" value="1"/>
</dbReference>
<dbReference type="GO" id="GO:0050808">
    <property type="term" value="P:synapse organization"/>
    <property type="evidence" value="ECO:0007669"/>
    <property type="project" value="TreeGrafter"/>
</dbReference>
<dbReference type="SMART" id="SM00408">
    <property type="entry name" value="IGc2"/>
    <property type="match status" value="1"/>
</dbReference>
<evidence type="ECO:0000256" key="4">
    <source>
        <dbReference type="ARBA" id="ARBA00022737"/>
    </source>
</evidence>
<dbReference type="InterPro" id="IPR050958">
    <property type="entry name" value="Cell_Adh-Cytoskel_Orgn"/>
</dbReference>
<sequence>MLVVPPQMTSFDFGEESINTGDTVVVTCGATKGDPPTKIVWSFNTQPLQRVTGVSITNTRRTSQLLIESVLAEHAGMYTCRVQNEAGYAEHSAYLHVNGTVAPVRAVELLFIFAFP</sequence>
<evidence type="ECO:0000256" key="3">
    <source>
        <dbReference type="ARBA" id="ARBA00022729"/>
    </source>
</evidence>
<dbReference type="AlphaFoldDB" id="A0A1Y1LW17"/>
<dbReference type="GO" id="GO:0030424">
    <property type="term" value="C:axon"/>
    <property type="evidence" value="ECO:0007669"/>
    <property type="project" value="TreeGrafter"/>
</dbReference>
<proteinExistence type="predicted"/>
<evidence type="ECO:0000259" key="10">
    <source>
        <dbReference type="PROSITE" id="PS50835"/>
    </source>
</evidence>
<keyword evidence="3" id="KW-0732">Signal</keyword>
<dbReference type="Gene3D" id="2.60.40.10">
    <property type="entry name" value="Immunoglobulins"/>
    <property type="match status" value="1"/>
</dbReference>